<evidence type="ECO:0000256" key="2">
    <source>
        <dbReference type="RuleBase" id="RU003719"/>
    </source>
</evidence>
<evidence type="ECO:0000313" key="5">
    <source>
        <dbReference type="EMBL" id="KAF0322357.1"/>
    </source>
</evidence>
<comment type="similarity">
    <text evidence="2">Belongs to the D-isomer specific 2-hydroxyacid dehydrogenase family.</text>
</comment>
<dbReference type="InterPro" id="IPR006139">
    <property type="entry name" value="D-isomer_2_OHA_DH_cat_dom"/>
</dbReference>
<reference evidence="5 6" key="1">
    <citation type="submission" date="2019-12" db="EMBL/GenBank/DDBJ databases">
        <title>A genome sequence resource for the geographically widespread anthracnose pathogen Colletotrichum asianum.</title>
        <authorList>
            <person name="Meng Y."/>
        </authorList>
    </citation>
    <scope>NUCLEOTIDE SEQUENCE [LARGE SCALE GENOMIC DNA]</scope>
    <source>
        <strain evidence="5 6">ICMP 18580</strain>
    </source>
</reference>
<feature type="domain" description="D-isomer specific 2-hydroxyacid dehydrogenase catalytic" evidence="3">
    <location>
        <begin position="87"/>
        <end position="342"/>
    </location>
</feature>
<dbReference type="PANTHER" id="PTHR10996:SF281">
    <property type="entry name" value="D-ISOMER SPECIFIC 2-HYDROXYACID DEHYDROGENASE NAD-BINDING DOMAIN-CONTAINING PROTEIN-RELATED"/>
    <property type="match status" value="1"/>
</dbReference>
<dbReference type="GO" id="GO:0005829">
    <property type="term" value="C:cytosol"/>
    <property type="evidence" value="ECO:0007669"/>
    <property type="project" value="TreeGrafter"/>
</dbReference>
<proteinExistence type="inferred from homology"/>
<dbReference type="AlphaFoldDB" id="A0A8H3ZNW5"/>
<dbReference type="GO" id="GO:0016618">
    <property type="term" value="F:hydroxypyruvate reductase [NAD(P)H] activity"/>
    <property type="evidence" value="ECO:0007669"/>
    <property type="project" value="TreeGrafter"/>
</dbReference>
<dbReference type="GO" id="GO:0051287">
    <property type="term" value="F:NAD binding"/>
    <property type="evidence" value="ECO:0007669"/>
    <property type="project" value="InterPro"/>
</dbReference>
<dbReference type="InterPro" id="IPR036291">
    <property type="entry name" value="NAD(P)-bd_dom_sf"/>
</dbReference>
<keyword evidence="6" id="KW-1185">Reference proteome</keyword>
<name>A0A8H3ZNW5_9PEZI</name>
<dbReference type="InterPro" id="IPR050223">
    <property type="entry name" value="D-isomer_2-hydroxyacid_DH"/>
</dbReference>
<accession>A0A8H3ZNW5</accession>
<dbReference type="EMBL" id="WOWK01000062">
    <property type="protein sequence ID" value="KAF0322357.1"/>
    <property type="molecule type" value="Genomic_DNA"/>
</dbReference>
<dbReference type="SUPFAM" id="SSF51735">
    <property type="entry name" value="NAD(P)-binding Rossmann-fold domains"/>
    <property type="match status" value="1"/>
</dbReference>
<evidence type="ECO:0000313" key="6">
    <source>
        <dbReference type="Proteomes" id="UP000434172"/>
    </source>
</evidence>
<dbReference type="Pfam" id="PF00389">
    <property type="entry name" value="2-Hacid_dh"/>
    <property type="match status" value="1"/>
</dbReference>
<dbReference type="OrthoDB" id="9991913at2759"/>
<keyword evidence="1 2" id="KW-0560">Oxidoreductase</keyword>
<dbReference type="SUPFAM" id="SSF52283">
    <property type="entry name" value="Formate/glycerate dehydrogenase catalytic domain-like"/>
    <property type="match status" value="1"/>
</dbReference>
<organism evidence="5 6">
    <name type="scientific">Colletotrichum asianum</name>
    <dbReference type="NCBI Taxonomy" id="702518"/>
    <lineage>
        <taxon>Eukaryota</taxon>
        <taxon>Fungi</taxon>
        <taxon>Dikarya</taxon>
        <taxon>Ascomycota</taxon>
        <taxon>Pezizomycotina</taxon>
        <taxon>Sordariomycetes</taxon>
        <taxon>Hypocreomycetidae</taxon>
        <taxon>Glomerellales</taxon>
        <taxon>Glomerellaceae</taxon>
        <taxon>Colletotrichum</taxon>
        <taxon>Colletotrichum gloeosporioides species complex</taxon>
    </lineage>
</organism>
<dbReference type="CDD" id="cd12168">
    <property type="entry name" value="Mand_dh_like"/>
    <property type="match status" value="1"/>
</dbReference>
<evidence type="ECO:0000259" key="4">
    <source>
        <dbReference type="Pfam" id="PF02826"/>
    </source>
</evidence>
<dbReference type="Pfam" id="PF02826">
    <property type="entry name" value="2-Hacid_dh_C"/>
    <property type="match status" value="1"/>
</dbReference>
<dbReference type="Gene3D" id="3.40.50.720">
    <property type="entry name" value="NAD(P)-binding Rossmann-like Domain"/>
    <property type="match status" value="2"/>
</dbReference>
<evidence type="ECO:0000256" key="1">
    <source>
        <dbReference type="ARBA" id="ARBA00023002"/>
    </source>
</evidence>
<sequence>MGSTTSQQASKPTILLIESSVRGAETEQWDRIRSSFNIIKYDCQDEEEFCSRLAPGGPYSAIDAIVRVGWLKAGQFATHQLFRGPAIAKYPPSLKLICCSGHGYDAADIPALTARGITYANCPDTCTEAVANTALHLILNSFRYFTLAEHLARNDRWLESRRIGTMAVDPAGKILGIVGMGDIGIAIARKAALALDMKIHYHNRKPREDLQRIGAEAVYHESLESLLRVSDCICLACPLTPETKHMLCTSRFGIMKPEGVRIVNIARGGLIDEDALLEAMKSGRVVGLGLDVHAAEPTLNPKLKENYDTTLLPHIGVCSGTSWNNFDKITLTNLEEWFFGDKTKVTAVDQV</sequence>
<dbReference type="InterPro" id="IPR006140">
    <property type="entry name" value="D-isomer_DH_NAD-bd"/>
</dbReference>
<protein>
    <submittedName>
        <fullName evidence="5">Putative d-mandelate dehydrogenase</fullName>
    </submittedName>
</protein>
<dbReference type="Proteomes" id="UP000434172">
    <property type="component" value="Unassembled WGS sequence"/>
</dbReference>
<comment type="caution">
    <text evidence="5">The sequence shown here is derived from an EMBL/GenBank/DDBJ whole genome shotgun (WGS) entry which is preliminary data.</text>
</comment>
<gene>
    <name evidence="5" type="ORF">GQ607_010438</name>
</gene>
<feature type="domain" description="D-isomer specific 2-hydroxyacid dehydrogenase NAD-binding" evidence="4">
    <location>
        <begin position="136"/>
        <end position="316"/>
    </location>
</feature>
<dbReference type="GO" id="GO:0030267">
    <property type="term" value="F:glyoxylate reductase (NADPH) activity"/>
    <property type="evidence" value="ECO:0007669"/>
    <property type="project" value="TreeGrafter"/>
</dbReference>
<evidence type="ECO:0000259" key="3">
    <source>
        <dbReference type="Pfam" id="PF00389"/>
    </source>
</evidence>
<dbReference type="PANTHER" id="PTHR10996">
    <property type="entry name" value="2-HYDROXYACID DEHYDROGENASE-RELATED"/>
    <property type="match status" value="1"/>
</dbReference>